<dbReference type="GO" id="GO:0070513">
    <property type="term" value="F:death domain binding"/>
    <property type="evidence" value="ECO:0007669"/>
    <property type="project" value="InterPro"/>
</dbReference>
<dbReference type="AlphaFoldDB" id="A0A914X7R4"/>
<dbReference type="CDD" id="cd01671">
    <property type="entry name" value="CARD"/>
    <property type="match status" value="1"/>
</dbReference>
<feature type="region of interest" description="Disordered" evidence="1">
    <location>
        <begin position="103"/>
        <end position="131"/>
    </location>
</feature>
<accession>A0A914X7R4</accession>
<evidence type="ECO:0000256" key="1">
    <source>
        <dbReference type="SAM" id="MobiDB-lite"/>
    </source>
</evidence>
<dbReference type="PROSITE" id="PS50209">
    <property type="entry name" value="CARD"/>
    <property type="match status" value="1"/>
</dbReference>
<dbReference type="Gene3D" id="1.10.533.10">
    <property type="entry name" value="Death Domain, Fas"/>
    <property type="match status" value="1"/>
</dbReference>
<name>A0A914X7R4_9BILA</name>
<dbReference type="PANTHER" id="PTHR15034">
    <property type="entry name" value="DEATH DOMAIN-CONTAINING PROTEIN CRADD"/>
    <property type="match status" value="1"/>
</dbReference>
<feature type="compositionally biased region" description="Basic and acidic residues" evidence="1">
    <location>
        <begin position="106"/>
        <end position="131"/>
    </location>
</feature>
<dbReference type="InterPro" id="IPR001315">
    <property type="entry name" value="CARD"/>
</dbReference>
<feature type="domain" description="CARD" evidence="2">
    <location>
        <begin position="13"/>
        <end position="102"/>
    </location>
</feature>
<evidence type="ECO:0000259" key="2">
    <source>
        <dbReference type="PROSITE" id="PS50209"/>
    </source>
</evidence>
<dbReference type="Pfam" id="PF00619">
    <property type="entry name" value="CARD"/>
    <property type="match status" value="1"/>
</dbReference>
<evidence type="ECO:0000313" key="4">
    <source>
        <dbReference type="WBParaSite" id="PSAMB.scaffold673size44094.g8055.t1"/>
    </source>
</evidence>
<dbReference type="WBParaSite" id="PSAMB.scaffold673size44094.g8055.t1">
    <property type="protein sequence ID" value="PSAMB.scaffold673size44094.g8055.t1"/>
    <property type="gene ID" value="PSAMB.scaffold673size44094.g8055"/>
</dbReference>
<dbReference type="SUPFAM" id="SSF47986">
    <property type="entry name" value="DEATH domain"/>
    <property type="match status" value="1"/>
</dbReference>
<protein>
    <submittedName>
        <fullName evidence="4">CARD domain-containing protein</fullName>
    </submittedName>
</protein>
<organism evidence="3 4">
    <name type="scientific">Plectus sambesii</name>
    <dbReference type="NCBI Taxonomy" id="2011161"/>
    <lineage>
        <taxon>Eukaryota</taxon>
        <taxon>Metazoa</taxon>
        <taxon>Ecdysozoa</taxon>
        <taxon>Nematoda</taxon>
        <taxon>Chromadorea</taxon>
        <taxon>Plectida</taxon>
        <taxon>Plectina</taxon>
        <taxon>Plectoidea</taxon>
        <taxon>Plectidae</taxon>
        <taxon>Plectus</taxon>
    </lineage>
</organism>
<evidence type="ECO:0000313" key="3">
    <source>
        <dbReference type="Proteomes" id="UP000887566"/>
    </source>
</evidence>
<keyword evidence="3" id="KW-1185">Reference proteome</keyword>
<dbReference type="GO" id="GO:0042981">
    <property type="term" value="P:regulation of apoptotic process"/>
    <property type="evidence" value="ECO:0007669"/>
    <property type="project" value="InterPro"/>
</dbReference>
<dbReference type="InterPro" id="IPR037939">
    <property type="entry name" value="CRADD"/>
</dbReference>
<dbReference type="GO" id="GO:0002020">
    <property type="term" value="F:protease binding"/>
    <property type="evidence" value="ECO:0007669"/>
    <property type="project" value="InterPro"/>
</dbReference>
<sequence length="131" mass="15102">MTVGGSGASDPPMSEEHRQVLRELNALLCDELDAVPVARDLYSRKVLERTHVEHIRNILPKPEQNWDLLSKLERSGDNAFWVFMEVLTKKQPHLAHQIDLRLSQGQREKTMERPPTNDDQLPDLKEDISQL</sequence>
<reference evidence="4" key="1">
    <citation type="submission" date="2022-11" db="UniProtKB">
        <authorList>
            <consortium name="WormBaseParasite"/>
        </authorList>
    </citation>
    <scope>IDENTIFICATION</scope>
</reference>
<dbReference type="InterPro" id="IPR011029">
    <property type="entry name" value="DEATH-like_dom_sf"/>
</dbReference>
<proteinExistence type="predicted"/>
<dbReference type="Proteomes" id="UP000887566">
    <property type="component" value="Unplaced"/>
</dbReference>
<dbReference type="PANTHER" id="PTHR15034:SF5">
    <property type="entry name" value="DEATH DOMAIN-CONTAINING PROTEIN CRADD"/>
    <property type="match status" value="1"/>
</dbReference>